<name>A0A397KYQ0_BRACM</name>
<dbReference type="NCBIfam" id="TIGR01640">
    <property type="entry name" value="F_box_assoc_1"/>
    <property type="match status" value="1"/>
</dbReference>
<dbReference type="InterPro" id="IPR036047">
    <property type="entry name" value="F-box-like_dom_sf"/>
</dbReference>
<dbReference type="Pfam" id="PF07734">
    <property type="entry name" value="FBA_1"/>
    <property type="match status" value="1"/>
</dbReference>
<dbReference type="PANTHER" id="PTHR31672:SF13">
    <property type="entry name" value="F-BOX PROTEIN CPR30-LIKE"/>
    <property type="match status" value="1"/>
</dbReference>
<dbReference type="EMBL" id="KZ863911">
    <property type="protein sequence ID" value="RIA05546.1"/>
    <property type="molecule type" value="Genomic_DNA"/>
</dbReference>
<feature type="domain" description="F-box associated beta-propeller type 1" evidence="1">
    <location>
        <begin position="45"/>
        <end position="325"/>
    </location>
</feature>
<gene>
    <name evidence="2" type="ORF">BRARA_K00064</name>
</gene>
<evidence type="ECO:0000259" key="1">
    <source>
        <dbReference type="Pfam" id="PF07734"/>
    </source>
</evidence>
<protein>
    <recommendedName>
        <fullName evidence="1">F-box associated beta-propeller type 1 domain-containing protein</fullName>
    </recommendedName>
</protein>
<evidence type="ECO:0000313" key="2">
    <source>
        <dbReference type="EMBL" id="RIA05546.1"/>
    </source>
</evidence>
<proteinExistence type="predicted"/>
<dbReference type="InterPro" id="IPR017451">
    <property type="entry name" value="F-box-assoc_interact_dom"/>
</dbReference>
<dbReference type="InterPro" id="IPR006527">
    <property type="entry name" value="F-box-assoc_dom_typ1"/>
</dbReference>
<dbReference type="PANTHER" id="PTHR31672">
    <property type="entry name" value="BNACNNG10540D PROTEIN"/>
    <property type="match status" value="1"/>
</dbReference>
<organism evidence="2">
    <name type="scientific">Brassica campestris</name>
    <name type="common">Field mustard</name>
    <dbReference type="NCBI Taxonomy" id="3711"/>
    <lineage>
        <taxon>Eukaryota</taxon>
        <taxon>Viridiplantae</taxon>
        <taxon>Streptophyta</taxon>
        <taxon>Embryophyta</taxon>
        <taxon>Tracheophyta</taxon>
        <taxon>Spermatophyta</taxon>
        <taxon>Magnoliopsida</taxon>
        <taxon>eudicotyledons</taxon>
        <taxon>Gunneridae</taxon>
        <taxon>Pentapetalae</taxon>
        <taxon>rosids</taxon>
        <taxon>malvids</taxon>
        <taxon>Brassicales</taxon>
        <taxon>Brassicaceae</taxon>
        <taxon>Brassiceae</taxon>
        <taxon>Brassica</taxon>
    </lineage>
</organism>
<reference evidence="2" key="1">
    <citation type="submission" date="2018-06" db="EMBL/GenBank/DDBJ databases">
        <title>WGS assembly of Brassica rapa FPsc.</title>
        <authorList>
            <person name="Bowman J."/>
            <person name="Kohchi T."/>
            <person name="Yamato K."/>
            <person name="Jenkins J."/>
            <person name="Shu S."/>
            <person name="Ishizaki K."/>
            <person name="Yamaoka S."/>
            <person name="Nishihama R."/>
            <person name="Nakamura Y."/>
            <person name="Berger F."/>
            <person name="Adam C."/>
            <person name="Aki S."/>
            <person name="Althoff F."/>
            <person name="Araki T."/>
            <person name="Arteaga-Vazquez M."/>
            <person name="Balasubrmanian S."/>
            <person name="Bauer D."/>
            <person name="Boehm C."/>
            <person name="Briginshaw L."/>
            <person name="Caballero-Perez J."/>
            <person name="Catarino B."/>
            <person name="Chen F."/>
            <person name="Chiyoda S."/>
            <person name="Chovatia M."/>
            <person name="Davies K."/>
            <person name="Delmans M."/>
            <person name="Demura T."/>
            <person name="Dierschke T."/>
            <person name="Dolan L."/>
            <person name="Dorantes-Acosta A."/>
            <person name="Eklund D."/>
            <person name="Florent S."/>
            <person name="Flores-Sandoval E."/>
            <person name="Fujiyama A."/>
            <person name="Fukuzawa H."/>
            <person name="Galik B."/>
            <person name="Grimanelli D."/>
            <person name="Grimwood J."/>
            <person name="Grossniklaus U."/>
            <person name="Hamada T."/>
            <person name="Haseloff J."/>
            <person name="Hetherington A."/>
            <person name="Higo A."/>
            <person name="Hirakawa Y."/>
            <person name="Hundley H."/>
            <person name="Ikeda Y."/>
            <person name="Inoue K."/>
            <person name="Inoue S."/>
            <person name="Ishida S."/>
            <person name="Jia Q."/>
            <person name="Kakita M."/>
            <person name="Kanazawa T."/>
            <person name="Kawai Y."/>
            <person name="Kawashima T."/>
            <person name="Kennedy M."/>
            <person name="Kinose K."/>
            <person name="Kinoshita T."/>
            <person name="Kohara Y."/>
            <person name="Koide E."/>
            <person name="Komatsu K."/>
            <person name="Kopischke S."/>
            <person name="Kubo M."/>
            <person name="Kyozuka J."/>
            <person name="Lagercrantz U."/>
            <person name="Lin S."/>
            <person name="Lindquist E."/>
            <person name="Lipzen A."/>
            <person name="Lu C."/>
            <person name="Luna E."/>
            <person name="Martienssen R."/>
            <person name="Minamino N."/>
            <person name="Mizutani M."/>
            <person name="Mizutani M."/>
            <person name="Mochizuki N."/>
            <person name="Monte I."/>
            <person name="Mosher R."/>
            <person name="Nagasaki H."/>
            <person name="Nakagami H."/>
            <person name="Naramoto S."/>
            <person name="Nishitani K."/>
            <person name="Ohtani M."/>
            <person name="Okamoto T."/>
            <person name="Okumura M."/>
            <person name="Phillips J."/>
            <person name="Pollak B."/>
            <person name="Reinders A."/>
            <person name="Roevekamp M."/>
            <person name="Sano R."/>
            <person name="Sawa S."/>
            <person name="Schmid M."/>
            <person name="Shirakawa M."/>
            <person name="Solano R."/>
            <person name="Spunde A."/>
            <person name="Suetsugu N."/>
            <person name="Sugano S."/>
            <person name="Sugiyama A."/>
            <person name="Sun R."/>
            <person name="Suzuki Y."/>
            <person name="Takenaka M."/>
            <person name="Takezawa D."/>
            <person name="Tomogane H."/>
            <person name="Tsuzuki M."/>
            <person name="Ueda T."/>
            <person name="Umeda M."/>
            <person name="Ward J."/>
            <person name="Watanabe Y."/>
            <person name="Yazaki K."/>
            <person name="Yokoyama R."/>
            <person name="Yoshitake Y."/>
            <person name="Yotsui I."/>
            <person name="Zachgo S."/>
            <person name="Schmutz J."/>
        </authorList>
    </citation>
    <scope>NUCLEOTIDE SEQUENCE [LARGE SCALE GENOMIC DNA]</scope>
</reference>
<sequence length="331" mass="37795">MTMMCDLPHDLVGEEILTKVPITSLKAIRSTCKIMERFVQRLYCCLVLCITKDKSKLLVWNPYLGQIKWIETPSKKRFRETNMYALGHNNDSKVPNYKILMLRGTNGYGRVFGSEIYDSTSDSWSVLDLLIPDDCELDHYQHGVDSEGTVRTNTTLGLGIFLLCFDYTKERFGHHLPLPLIADDKEAVVLSCVREDQLAVLYEKRESKELEIWITNKIASNAVVSWSKFLTVDTRNIPFVHHRTSSFRWDYGSFFIGEEKKVIVVFSDGLLSLSNLHLHATKASYILGEEGYIKSLKIGCSLHVKPSGICFQLVSSSYLPSLVQLDQPRKR</sequence>
<accession>A0A397KYQ0</accession>
<dbReference type="SUPFAM" id="SSF81383">
    <property type="entry name" value="F-box domain"/>
    <property type="match status" value="1"/>
</dbReference>
<dbReference type="Proteomes" id="UP000264353">
    <property type="component" value="Unassembled WGS sequence"/>
</dbReference>
<dbReference type="AlphaFoldDB" id="A0A397KYQ0"/>
<dbReference type="InterPro" id="IPR050796">
    <property type="entry name" value="SCF_F-box_component"/>
</dbReference>